<organism evidence="2 3">
    <name type="scientific">Mycoplana dimorpha</name>
    <dbReference type="NCBI Taxonomy" id="28320"/>
    <lineage>
        <taxon>Bacteria</taxon>
        <taxon>Pseudomonadati</taxon>
        <taxon>Pseudomonadota</taxon>
        <taxon>Alphaproteobacteria</taxon>
        <taxon>Hyphomicrobiales</taxon>
        <taxon>Rhizobiaceae</taxon>
        <taxon>Mycoplana</taxon>
    </lineage>
</organism>
<sequence>MHRMQNGDVVVDDSTPLTHAIFPLDCIISFIAEFPGHRSVEKASVGAEGYLGFSLAMNGKAPPGKVVVQVPGNALWLAADDFRLALRQDHSVRSTMLHYANSLIVQLMDTAACNSLHTAEQRVSRWLLQARDRVGRNEFHVTQEALSQLLALRRATVNVVCSDLMNTGAIAYNRGHLTVTDPNALHARSCPCYDRIRQATEC</sequence>
<dbReference type="InterPro" id="IPR014710">
    <property type="entry name" value="RmlC-like_jellyroll"/>
</dbReference>
<dbReference type="SUPFAM" id="SSF46785">
    <property type="entry name" value="Winged helix' DNA-binding domain"/>
    <property type="match status" value="1"/>
</dbReference>
<dbReference type="InterPro" id="IPR012318">
    <property type="entry name" value="HTH_CRP"/>
</dbReference>
<evidence type="ECO:0000259" key="1">
    <source>
        <dbReference type="Pfam" id="PF13545"/>
    </source>
</evidence>
<evidence type="ECO:0000313" key="3">
    <source>
        <dbReference type="Proteomes" id="UP000241247"/>
    </source>
</evidence>
<accession>A0A2T5AXF7</accession>
<dbReference type="RefSeq" id="WP_108004486.1">
    <property type="nucleotide sequence ID" value="NZ_PZZZ01000009.1"/>
</dbReference>
<name>A0A2T5AXF7_MYCDI</name>
<keyword evidence="3" id="KW-1185">Reference proteome</keyword>
<proteinExistence type="predicted"/>
<protein>
    <submittedName>
        <fullName evidence="2">CRP-like cAMP-binding protein</fullName>
    </submittedName>
</protein>
<dbReference type="Pfam" id="PF13545">
    <property type="entry name" value="HTH_Crp_2"/>
    <property type="match status" value="1"/>
</dbReference>
<dbReference type="Proteomes" id="UP000241247">
    <property type="component" value="Unassembled WGS sequence"/>
</dbReference>
<gene>
    <name evidence="2" type="ORF">C7449_10919</name>
</gene>
<dbReference type="OrthoDB" id="7506088at2"/>
<reference evidence="2 3" key="1">
    <citation type="submission" date="2018-04" db="EMBL/GenBank/DDBJ databases">
        <title>Genomic Encyclopedia of Type Strains, Phase IV (KMG-IV): sequencing the most valuable type-strain genomes for metagenomic binning, comparative biology and taxonomic classification.</title>
        <authorList>
            <person name="Goeker M."/>
        </authorList>
    </citation>
    <scope>NUCLEOTIDE SEQUENCE [LARGE SCALE GENOMIC DNA]</scope>
    <source>
        <strain evidence="2 3">DSM 7138</strain>
    </source>
</reference>
<comment type="caution">
    <text evidence="2">The sequence shown here is derived from an EMBL/GenBank/DDBJ whole genome shotgun (WGS) entry which is preliminary data.</text>
</comment>
<dbReference type="EMBL" id="PZZZ01000009">
    <property type="protein sequence ID" value="PTM91415.1"/>
    <property type="molecule type" value="Genomic_DNA"/>
</dbReference>
<evidence type="ECO:0000313" key="2">
    <source>
        <dbReference type="EMBL" id="PTM91415.1"/>
    </source>
</evidence>
<dbReference type="InterPro" id="IPR036390">
    <property type="entry name" value="WH_DNA-bd_sf"/>
</dbReference>
<dbReference type="GO" id="GO:0006355">
    <property type="term" value="P:regulation of DNA-templated transcription"/>
    <property type="evidence" value="ECO:0007669"/>
    <property type="project" value="InterPro"/>
</dbReference>
<dbReference type="Gene3D" id="2.60.120.10">
    <property type="entry name" value="Jelly Rolls"/>
    <property type="match status" value="1"/>
</dbReference>
<dbReference type="AlphaFoldDB" id="A0A2T5AXF7"/>
<feature type="domain" description="HTH crp-type" evidence="1">
    <location>
        <begin position="121"/>
        <end position="187"/>
    </location>
</feature>
<dbReference type="GO" id="GO:0003677">
    <property type="term" value="F:DNA binding"/>
    <property type="evidence" value="ECO:0007669"/>
    <property type="project" value="InterPro"/>
</dbReference>